<evidence type="ECO:0000313" key="9">
    <source>
        <dbReference type="EMBL" id="MBG9387982.1"/>
    </source>
</evidence>
<evidence type="ECO:0000256" key="2">
    <source>
        <dbReference type="ARBA" id="ARBA00022448"/>
    </source>
</evidence>
<reference evidence="9" key="1">
    <citation type="submission" date="2020-11" db="EMBL/GenBank/DDBJ databases">
        <title>Bacterial whole genome sequence for Caenimonas sp. DR4.4.</title>
        <authorList>
            <person name="Le V."/>
            <person name="Ko S.-R."/>
            <person name="Ahn C.-Y."/>
            <person name="Oh H.-M."/>
        </authorList>
    </citation>
    <scope>NUCLEOTIDE SEQUENCE</scope>
    <source>
        <strain evidence="9">DR4.4</strain>
    </source>
</reference>
<accession>A0A931H3R8</accession>
<evidence type="ECO:0000256" key="7">
    <source>
        <dbReference type="RuleBase" id="RU363032"/>
    </source>
</evidence>
<feature type="transmembrane region" description="Helical" evidence="7">
    <location>
        <begin position="23"/>
        <end position="44"/>
    </location>
</feature>
<proteinExistence type="inferred from homology"/>
<evidence type="ECO:0000256" key="5">
    <source>
        <dbReference type="ARBA" id="ARBA00022989"/>
    </source>
</evidence>
<dbReference type="RefSeq" id="WP_196985863.1">
    <property type="nucleotide sequence ID" value="NZ_JADWYS010000001.1"/>
</dbReference>
<dbReference type="GO" id="GO:0005886">
    <property type="term" value="C:plasma membrane"/>
    <property type="evidence" value="ECO:0007669"/>
    <property type="project" value="UniProtKB-SubCell"/>
</dbReference>
<dbReference type="InterPro" id="IPR000515">
    <property type="entry name" value="MetI-like"/>
</dbReference>
<evidence type="ECO:0000256" key="4">
    <source>
        <dbReference type="ARBA" id="ARBA00022692"/>
    </source>
</evidence>
<dbReference type="AlphaFoldDB" id="A0A931H3R8"/>
<feature type="domain" description="ABC transmembrane type-1" evidence="8">
    <location>
        <begin position="84"/>
        <end position="273"/>
    </location>
</feature>
<name>A0A931H3R8_9BURK</name>
<evidence type="ECO:0000256" key="1">
    <source>
        <dbReference type="ARBA" id="ARBA00004651"/>
    </source>
</evidence>
<evidence type="ECO:0000259" key="8">
    <source>
        <dbReference type="PROSITE" id="PS50928"/>
    </source>
</evidence>
<keyword evidence="3" id="KW-1003">Cell membrane</keyword>
<keyword evidence="2 7" id="KW-0813">Transport</keyword>
<dbReference type="InterPro" id="IPR050366">
    <property type="entry name" value="BP-dependent_transpt_permease"/>
</dbReference>
<feature type="transmembrane region" description="Helical" evidence="7">
    <location>
        <begin position="250"/>
        <end position="277"/>
    </location>
</feature>
<dbReference type="GO" id="GO:0055085">
    <property type="term" value="P:transmembrane transport"/>
    <property type="evidence" value="ECO:0007669"/>
    <property type="project" value="InterPro"/>
</dbReference>
<dbReference type="Proteomes" id="UP000651050">
    <property type="component" value="Unassembled WGS sequence"/>
</dbReference>
<dbReference type="PANTHER" id="PTHR43386:SF1">
    <property type="entry name" value="D,D-DIPEPTIDE TRANSPORT SYSTEM PERMEASE PROTEIN DDPC-RELATED"/>
    <property type="match status" value="1"/>
</dbReference>
<evidence type="ECO:0000256" key="3">
    <source>
        <dbReference type="ARBA" id="ARBA00022475"/>
    </source>
</evidence>
<comment type="subcellular location">
    <subcellularLocation>
        <location evidence="1 7">Cell membrane</location>
        <topology evidence="1 7">Multi-pass membrane protein</topology>
    </subcellularLocation>
</comment>
<keyword evidence="10" id="KW-1185">Reference proteome</keyword>
<gene>
    <name evidence="9" type="ORF">I5803_08120</name>
</gene>
<dbReference type="Gene3D" id="1.10.3720.10">
    <property type="entry name" value="MetI-like"/>
    <property type="match status" value="1"/>
</dbReference>
<feature type="transmembrane region" description="Helical" evidence="7">
    <location>
        <begin position="86"/>
        <end position="111"/>
    </location>
</feature>
<dbReference type="EMBL" id="JADWYS010000001">
    <property type="protein sequence ID" value="MBG9387982.1"/>
    <property type="molecule type" value="Genomic_DNA"/>
</dbReference>
<dbReference type="CDD" id="cd06261">
    <property type="entry name" value="TM_PBP2"/>
    <property type="match status" value="1"/>
</dbReference>
<keyword evidence="4 7" id="KW-0812">Transmembrane</keyword>
<dbReference type="PROSITE" id="PS50928">
    <property type="entry name" value="ABC_TM1"/>
    <property type="match status" value="1"/>
</dbReference>
<dbReference type="InterPro" id="IPR035906">
    <property type="entry name" value="MetI-like_sf"/>
</dbReference>
<keyword evidence="6 7" id="KW-0472">Membrane</keyword>
<dbReference type="Pfam" id="PF00528">
    <property type="entry name" value="BPD_transp_1"/>
    <property type="match status" value="1"/>
</dbReference>
<evidence type="ECO:0000256" key="6">
    <source>
        <dbReference type="ARBA" id="ARBA00023136"/>
    </source>
</evidence>
<comment type="caution">
    <text evidence="9">The sequence shown here is derived from an EMBL/GenBank/DDBJ whole genome shotgun (WGS) entry which is preliminary data.</text>
</comment>
<organism evidence="9 10">
    <name type="scientific">Caenimonas aquaedulcis</name>
    <dbReference type="NCBI Taxonomy" id="2793270"/>
    <lineage>
        <taxon>Bacteria</taxon>
        <taxon>Pseudomonadati</taxon>
        <taxon>Pseudomonadota</taxon>
        <taxon>Betaproteobacteria</taxon>
        <taxon>Burkholderiales</taxon>
        <taxon>Comamonadaceae</taxon>
        <taxon>Caenimonas</taxon>
    </lineage>
</organism>
<dbReference type="SUPFAM" id="SSF161098">
    <property type="entry name" value="MetI-like"/>
    <property type="match status" value="1"/>
</dbReference>
<evidence type="ECO:0000313" key="10">
    <source>
        <dbReference type="Proteomes" id="UP000651050"/>
    </source>
</evidence>
<dbReference type="PANTHER" id="PTHR43386">
    <property type="entry name" value="OLIGOPEPTIDE TRANSPORT SYSTEM PERMEASE PROTEIN APPC"/>
    <property type="match status" value="1"/>
</dbReference>
<sequence>MTTLASPRVDAPRRAVVGKRSRALYAAIFIVLMIASCAFIPFLLPWTDTQIDIVNRHLAPSFGVHPAGTDELGRDLLARLLVAGRISLSVGVAAMAMSVCIGVTLGLLAGFYSGWIGNAIMRMVDVALCFPNVFLMLTLSALLQPSVVTLIILIACTSWMEIARVVQAQVSSLREREFALAARSVGCKDAHLIFKVLLPNTMPTILVAATLNVAHAILAESYVSFLGYGVQPPTPSWGNMLNQAQGYLDSAPWMAILPGALITMTVLSFHFLGEGVLDLFDVRSRKR</sequence>
<keyword evidence="5 7" id="KW-1133">Transmembrane helix</keyword>
<comment type="similarity">
    <text evidence="7">Belongs to the binding-protein-dependent transport system permease family.</text>
</comment>
<protein>
    <submittedName>
        <fullName evidence="9">ABC transporter permease</fullName>
    </submittedName>
</protein>